<dbReference type="Proteomes" id="UP001332192">
    <property type="component" value="Chromosome"/>
</dbReference>
<dbReference type="EMBL" id="CP141615">
    <property type="protein sequence ID" value="WRP17115.1"/>
    <property type="molecule type" value="Genomic_DNA"/>
</dbReference>
<keyword evidence="5 6" id="KW-0961">Cell wall biogenesis/degradation</keyword>
<comment type="subunit">
    <text evidence="6">Forms a complex with KhpA.</text>
</comment>
<dbReference type="SUPFAM" id="SSF82708">
    <property type="entry name" value="R3H domain"/>
    <property type="match status" value="1"/>
</dbReference>
<evidence type="ECO:0000256" key="7">
    <source>
        <dbReference type="SAM" id="MobiDB-lite"/>
    </source>
</evidence>
<dbReference type="PROSITE" id="PS51061">
    <property type="entry name" value="R3H"/>
    <property type="match status" value="1"/>
</dbReference>
<evidence type="ECO:0000256" key="5">
    <source>
        <dbReference type="ARBA" id="ARBA00023316"/>
    </source>
</evidence>
<feature type="region of interest" description="Disordered" evidence="7">
    <location>
        <begin position="252"/>
        <end position="276"/>
    </location>
</feature>
<feature type="region of interest" description="Disordered" evidence="7">
    <location>
        <begin position="63"/>
        <end position="101"/>
    </location>
</feature>
<accession>A0ABZ1BWV8</accession>
<dbReference type="InterPro" id="IPR038008">
    <property type="entry name" value="Jag_KH"/>
</dbReference>
<keyword evidence="3 6" id="KW-0133">Cell shape</keyword>
<evidence type="ECO:0000256" key="4">
    <source>
        <dbReference type="ARBA" id="ARBA00023186"/>
    </source>
</evidence>
<reference evidence="9 10" key="1">
    <citation type="journal article" date="2024" name="Front. Microbiol.">
        <title>Novel thermophilic genera Geochorda gen. nov. and Carboxydochorda gen. nov. from the deep terrestrial subsurface reveal the ecophysiological diversity in the class Limnochordia.</title>
        <authorList>
            <person name="Karnachuk O.V."/>
            <person name="Lukina A.P."/>
            <person name="Avakyan M.R."/>
            <person name="Kadnikov V.V."/>
            <person name="Begmatov S."/>
            <person name="Beletsky A.V."/>
            <person name="Vlasova K.G."/>
            <person name="Novikov A.A."/>
            <person name="Shcherbakova V.A."/>
            <person name="Mardanov A.V."/>
            <person name="Ravin N.V."/>
        </authorList>
    </citation>
    <scope>NUCLEOTIDE SEQUENCE [LARGE SCALE GENOMIC DNA]</scope>
    <source>
        <strain evidence="9 10">L945</strain>
    </source>
</reference>
<dbReference type="Pfam" id="PF14804">
    <property type="entry name" value="Jag_N"/>
    <property type="match status" value="1"/>
</dbReference>
<evidence type="ECO:0000259" key="8">
    <source>
        <dbReference type="PROSITE" id="PS51061"/>
    </source>
</evidence>
<dbReference type="InterPro" id="IPR036867">
    <property type="entry name" value="R3H_dom_sf"/>
</dbReference>
<evidence type="ECO:0000313" key="9">
    <source>
        <dbReference type="EMBL" id="WRP17115.1"/>
    </source>
</evidence>
<dbReference type="Pfam" id="PF13083">
    <property type="entry name" value="KH_KhpA-B"/>
    <property type="match status" value="1"/>
</dbReference>
<sequence>MSGPRSVVKSGRSVEEALEAALDELGVGRDDVEVEVLEESNRGLLGWLGGRLARIRVTVRGSERGAPARASRARPAVNGREEQEEREGQRGEGEAAGPDPNAVERALGAARTFLRDVVRLIGADAMVETRRTAPDLFTLNVVSQRAALLIGRHGETLNALQLLTNLVANRAHEGPWIRFVVDAGDYRGRRESTLRSLALRAARKVRVERRRVALDPMNALERRIVHMALKDDPHVETRSEGEEPNRRVVIWPKGALKAPGQADEGGSPRAGGNGQS</sequence>
<evidence type="ECO:0000256" key="6">
    <source>
        <dbReference type="HAMAP-Rule" id="MF_00867"/>
    </source>
</evidence>
<comment type="subcellular location">
    <subcellularLocation>
        <location evidence="6">Cytoplasm</location>
    </subcellularLocation>
</comment>
<feature type="region of interest" description="Jag_N domain" evidence="6">
    <location>
        <begin position="8"/>
        <end position="58"/>
    </location>
</feature>
<dbReference type="Gene3D" id="3.30.1370.50">
    <property type="entry name" value="R3H-like domain"/>
    <property type="match status" value="1"/>
</dbReference>
<dbReference type="CDD" id="cd02414">
    <property type="entry name" value="KH-II_Jag"/>
    <property type="match status" value="1"/>
</dbReference>
<dbReference type="RefSeq" id="WP_324716387.1">
    <property type="nucleotide sequence ID" value="NZ_CP141615.1"/>
</dbReference>
<dbReference type="InterPro" id="IPR001374">
    <property type="entry name" value="R3H_dom"/>
</dbReference>
<keyword evidence="4 6" id="KW-0143">Chaperone</keyword>
<dbReference type="InterPro" id="IPR038247">
    <property type="entry name" value="Jag_N_dom_sf"/>
</dbReference>
<evidence type="ECO:0000256" key="1">
    <source>
        <dbReference type="ARBA" id="ARBA00022490"/>
    </source>
</evidence>
<dbReference type="InterPro" id="IPR039247">
    <property type="entry name" value="KhpB"/>
</dbReference>
<gene>
    <name evidence="9" type="primary">jag</name>
    <name evidence="6" type="synonym">eloR</name>
    <name evidence="6" type="synonym">khpB</name>
    <name evidence="9" type="ORF">U7230_13660</name>
</gene>
<comment type="function">
    <text evidence="6">A probable RNA chaperone. Forms a complex with KhpA which binds to cellular RNA and controls its expression. Plays a role in peptidoglycan (PG) homeostasis and cell length regulation.</text>
</comment>
<dbReference type="InterPro" id="IPR015946">
    <property type="entry name" value="KH_dom-like_a/b"/>
</dbReference>
<dbReference type="Pfam" id="PF01424">
    <property type="entry name" value="R3H"/>
    <property type="match status" value="1"/>
</dbReference>
<dbReference type="Gene3D" id="3.30.30.80">
    <property type="entry name" value="probable RNA-binding protein from clostridium symbiosum atcc 14940"/>
    <property type="match status" value="1"/>
</dbReference>
<proteinExistence type="inferred from homology"/>
<comment type="similarity">
    <text evidence="6">Belongs to the KhpB RNA-binding protein family.</text>
</comment>
<dbReference type="CDD" id="cd02644">
    <property type="entry name" value="R3H_jag"/>
    <property type="match status" value="1"/>
</dbReference>
<evidence type="ECO:0000313" key="10">
    <source>
        <dbReference type="Proteomes" id="UP001332192"/>
    </source>
</evidence>
<keyword evidence="2 6" id="KW-0694">RNA-binding</keyword>
<evidence type="ECO:0000256" key="3">
    <source>
        <dbReference type="ARBA" id="ARBA00022960"/>
    </source>
</evidence>
<dbReference type="PANTHER" id="PTHR35800:SF1">
    <property type="entry name" value="RNA-BINDING PROTEIN KHPB"/>
    <property type="match status" value="1"/>
</dbReference>
<dbReference type="PANTHER" id="PTHR35800">
    <property type="entry name" value="PROTEIN JAG"/>
    <property type="match status" value="1"/>
</dbReference>
<dbReference type="SMART" id="SM01245">
    <property type="entry name" value="Jag_N"/>
    <property type="match status" value="1"/>
</dbReference>
<protein>
    <recommendedName>
        <fullName evidence="6">RNA-binding protein KhpB</fullName>
    </recommendedName>
    <alternativeName>
        <fullName evidence="6">RNA-binding protein EloR</fullName>
    </alternativeName>
</protein>
<dbReference type="HAMAP" id="MF_00867">
    <property type="entry name" value="KhpB"/>
    <property type="match status" value="1"/>
</dbReference>
<dbReference type="InterPro" id="IPR032782">
    <property type="entry name" value="KhpB_N"/>
</dbReference>
<keyword evidence="10" id="KW-1185">Reference proteome</keyword>
<evidence type="ECO:0000256" key="2">
    <source>
        <dbReference type="ARBA" id="ARBA00022884"/>
    </source>
</evidence>
<comment type="domain">
    <text evidence="6">Has an N-terminal Jag-N domain and 2 RNA-binding domains (KH and R3H).</text>
</comment>
<feature type="compositionally biased region" description="Low complexity" evidence="7">
    <location>
        <begin position="64"/>
        <end position="76"/>
    </location>
</feature>
<keyword evidence="1 6" id="KW-0963">Cytoplasm</keyword>
<dbReference type="NCBIfam" id="NF041568">
    <property type="entry name" value="Jag_EloR"/>
    <property type="match status" value="1"/>
</dbReference>
<organism evidence="9 10">
    <name type="scientific">Carboxydichorda subterranea</name>
    <dbReference type="NCBI Taxonomy" id="3109565"/>
    <lineage>
        <taxon>Bacteria</taxon>
        <taxon>Bacillati</taxon>
        <taxon>Bacillota</taxon>
        <taxon>Limnochordia</taxon>
        <taxon>Limnochordales</taxon>
        <taxon>Geochordaceae</taxon>
        <taxon>Carboxydichorda</taxon>
    </lineage>
</organism>
<feature type="compositionally biased region" description="Basic and acidic residues" evidence="7">
    <location>
        <begin position="79"/>
        <end position="93"/>
    </location>
</feature>
<dbReference type="SMART" id="SM00393">
    <property type="entry name" value="R3H"/>
    <property type="match status" value="1"/>
</dbReference>
<name>A0ABZ1BWV8_9FIRM</name>
<dbReference type="InterPro" id="IPR034079">
    <property type="entry name" value="R3H_KhpB"/>
</dbReference>
<feature type="domain" description="R3H" evidence="8">
    <location>
        <begin position="188"/>
        <end position="254"/>
    </location>
</feature>
<dbReference type="Gene3D" id="3.30.300.20">
    <property type="match status" value="1"/>
</dbReference>